<feature type="domain" description="Importin N-terminal" evidence="7">
    <location>
        <begin position="23"/>
        <end position="99"/>
    </location>
</feature>
<dbReference type="AlphaFoldDB" id="A0A9W8ATT0"/>
<dbReference type="InterPro" id="IPR001494">
    <property type="entry name" value="Importin-beta_N"/>
</dbReference>
<comment type="similarity">
    <text evidence="2">Belongs to the importin beta family.</text>
</comment>
<protein>
    <recommendedName>
        <fullName evidence="7">Importin N-terminal domain-containing protein</fullName>
    </recommendedName>
</protein>
<feature type="compositionally biased region" description="Acidic residues" evidence="6">
    <location>
        <begin position="932"/>
        <end position="947"/>
    </location>
</feature>
<dbReference type="GO" id="GO:0006606">
    <property type="term" value="P:protein import into nucleus"/>
    <property type="evidence" value="ECO:0007669"/>
    <property type="project" value="TreeGrafter"/>
</dbReference>
<comment type="caution">
    <text evidence="8">The sequence shown here is derived from an EMBL/GenBank/DDBJ whole genome shotgun (WGS) entry which is preliminary data.</text>
</comment>
<dbReference type="GO" id="GO:0005829">
    <property type="term" value="C:cytosol"/>
    <property type="evidence" value="ECO:0007669"/>
    <property type="project" value="TreeGrafter"/>
</dbReference>
<comment type="subcellular location">
    <subcellularLocation>
        <location evidence="1">Nucleus</location>
    </subcellularLocation>
</comment>
<dbReference type="GO" id="GO:0031267">
    <property type="term" value="F:small GTPase binding"/>
    <property type="evidence" value="ECO:0007669"/>
    <property type="project" value="InterPro"/>
</dbReference>
<dbReference type="InterPro" id="IPR011989">
    <property type="entry name" value="ARM-like"/>
</dbReference>
<name>A0A9W8ATT0_9FUNG</name>
<dbReference type="OrthoDB" id="431626at2759"/>
<keyword evidence="5" id="KW-0539">Nucleus</keyword>
<keyword evidence="9" id="KW-1185">Reference proteome</keyword>
<evidence type="ECO:0000256" key="4">
    <source>
        <dbReference type="ARBA" id="ARBA00022927"/>
    </source>
</evidence>
<reference evidence="8" key="1">
    <citation type="submission" date="2022-07" db="EMBL/GenBank/DDBJ databases">
        <title>Phylogenomic reconstructions and comparative analyses of Kickxellomycotina fungi.</title>
        <authorList>
            <person name="Reynolds N.K."/>
            <person name="Stajich J.E."/>
            <person name="Barry K."/>
            <person name="Grigoriev I.V."/>
            <person name="Crous P."/>
            <person name="Smith M.E."/>
        </authorList>
    </citation>
    <scope>NUCLEOTIDE SEQUENCE</scope>
    <source>
        <strain evidence="8">RSA 1196</strain>
    </source>
</reference>
<keyword evidence="4" id="KW-0653">Protein transport</keyword>
<gene>
    <name evidence="8" type="ORF">IWQ62_000840</name>
</gene>
<dbReference type="InterPro" id="IPR056840">
    <property type="entry name" value="HEAT_IPO9_central"/>
</dbReference>
<dbReference type="Pfam" id="PF03810">
    <property type="entry name" value="IBN_N"/>
    <property type="match status" value="1"/>
</dbReference>
<sequence>MDRNVYEQLLHTLAADPNSRLQAELNLKQLANEPEYPVSLARCAVAPECTLPQRQAAIFALKNYVQHHWSPSAEHFELPEVTAEAKRQVHNLIVHGLGDAESKVRVGVAYVMAGMAQYDWPEAWPELFDYLLHLLKTGSVHQVQAAMHVYTEFFQHDMSDDQLELVTQLLPELFRIYANDATYDLDTRARAVAVFKASMEMLAMVCFNRPELVNRYVKPVLEQWVNRFLTDLDTPSRYRIESLNDPPCNVALKVETLRAFKVILRFFPKASPIPPRAMALVVQDLTRLADPFTQGYVYSQEAQTWDTVLPSQASHDAVGISLDAYLLACFDFLYEGVAHCPTRVFTTQLEGGRKVDPSVFLRELLTVLVPFLQISYEQLETWSDDINEFVADTEEVSLNFSVRTSAQDVIKALLDKVPTATITGLGSVTPIFEAQSTRARQAGDARWWIILEACLVAIGLASVEVVDICQAQAKPLNFDLAGLFQHVVIEMARCSEPFAQGRALVFTSQFAEILPTSVTLEFIRAAVEALENPAAALPVKMCALKALGNFFRTPSDDSHLTPYIVPTLQGVVALEGQYSEDTLMMGLDTLYITLKLRPDLSAQCEPLVGPFVLGVWQRYPANHLVNSITVDLLTVLAENRECFNQFQNRVIPLLTGIIRSTDADQGVVANAVDLLSGFIRGGPSPLPVGYVNEVFPALVQLLRRVDDSAILQNGQECFKHLVSKDLDHLMQWRDERGRSGVDILLEFTEYLLQPDQSESMGFFVGDLLVKLVQKGYSQLTPVIPHMVQTVLRKMESSKSSVFAQSLLQVLIHLILADANRFIDIVRPITVGNQSGFALLVTRWCEEYESFSGMFELKCSTVAMTKLWQHAGPLLDQVQIQEPVLTGSNSDPTQVQTIPATVKIFKLLLSDIQNDLEYKTAEATRASRLAQQEDSDEDGAWEDINDDGDIEGLLAPAENYKDLLEYADFDNEDEDDGEYEDEDVKSSPIYQLDLGEYLVSFIKEQAKNNPTGFTSLASNNLSTNEQQTLEKIIHP</sequence>
<evidence type="ECO:0000256" key="1">
    <source>
        <dbReference type="ARBA" id="ARBA00004123"/>
    </source>
</evidence>
<dbReference type="Pfam" id="PF25018">
    <property type="entry name" value="HEAT_IPO9_c"/>
    <property type="match status" value="1"/>
</dbReference>
<dbReference type="PANTHER" id="PTHR10997">
    <property type="entry name" value="IMPORTIN-7, 8, 11"/>
    <property type="match status" value="1"/>
</dbReference>
<evidence type="ECO:0000256" key="2">
    <source>
        <dbReference type="ARBA" id="ARBA00007991"/>
    </source>
</evidence>
<evidence type="ECO:0000256" key="6">
    <source>
        <dbReference type="SAM" id="MobiDB-lite"/>
    </source>
</evidence>
<feature type="region of interest" description="Disordered" evidence="6">
    <location>
        <begin position="925"/>
        <end position="947"/>
    </location>
</feature>
<evidence type="ECO:0000313" key="8">
    <source>
        <dbReference type="EMBL" id="KAJ1969099.1"/>
    </source>
</evidence>
<dbReference type="Pfam" id="PF25758">
    <property type="entry name" value="TPR_IPO11"/>
    <property type="match status" value="1"/>
</dbReference>
<evidence type="ECO:0000313" key="9">
    <source>
        <dbReference type="Proteomes" id="UP001150925"/>
    </source>
</evidence>
<dbReference type="Proteomes" id="UP001150925">
    <property type="component" value="Unassembled WGS sequence"/>
</dbReference>
<dbReference type="InterPro" id="IPR058669">
    <property type="entry name" value="TPR_IPO7/11-like"/>
</dbReference>
<organism evidence="8 9">
    <name type="scientific">Dispira parvispora</name>
    <dbReference type="NCBI Taxonomy" id="1520584"/>
    <lineage>
        <taxon>Eukaryota</taxon>
        <taxon>Fungi</taxon>
        <taxon>Fungi incertae sedis</taxon>
        <taxon>Zoopagomycota</taxon>
        <taxon>Kickxellomycotina</taxon>
        <taxon>Dimargaritomycetes</taxon>
        <taxon>Dimargaritales</taxon>
        <taxon>Dimargaritaceae</taxon>
        <taxon>Dispira</taxon>
    </lineage>
</organism>
<dbReference type="PANTHER" id="PTHR10997:SF9">
    <property type="entry name" value="IMPORTIN-9"/>
    <property type="match status" value="1"/>
</dbReference>
<dbReference type="SUPFAM" id="SSF48371">
    <property type="entry name" value="ARM repeat"/>
    <property type="match status" value="1"/>
</dbReference>
<evidence type="ECO:0000256" key="5">
    <source>
        <dbReference type="ARBA" id="ARBA00023242"/>
    </source>
</evidence>
<proteinExistence type="inferred from homology"/>
<keyword evidence="3" id="KW-0813">Transport</keyword>
<dbReference type="Gene3D" id="1.25.10.10">
    <property type="entry name" value="Leucine-rich Repeat Variant"/>
    <property type="match status" value="1"/>
</dbReference>
<evidence type="ECO:0000256" key="3">
    <source>
        <dbReference type="ARBA" id="ARBA00022448"/>
    </source>
</evidence>
<dbReference type="GO" id="GO:0005635">
    <property type="term" value="C:nuclear envelope"/>
    <property type="evidence" value="ECO:0007669"/>
    <property type="project" value="TreeGrafter"/>
</dbReference>
<dbReference type="InterPro" id="IPR016024">
    <property type="entry name" value="ARM-type_fold"/>
</dbReference>
<dbReference type="PROSITE" id="PS50166">
    <property type="entry name" value="IMPORTIN_B_NT"/>
    <property type="match status" value="1"/>
</dbReference>
<dbReference type="EMBL" id="JANBPY010000095">
    <property type="protein sequence ID" value="KAJ1969099.1"/>
    <property type="molecule type" value="Genomic_DNA"/>
</dbReference>
<evidence type="ECO:0000259" key="7">
    <source>
        <dbReference type="PROSITE" id="PS50166"/>
    </source>
</evidence>
<accession>A0A9W8ATT0</accession>
<dbReference type="SMART" id="SM00913">
    <property type="entry name" value="IBN_N"/>
    <property type="match status" value="1"/>
</dbReference>